<gene>
    <name evidence="2" type="ORF">AMD01_02035</name>
</gene>
<evidence type="ECO:0000313" key="2">
    <source>
        <dbReference type="EMBL" id="KOO50552.1"/>
    </source>
</evidence>
<evidence type="ECO:0000313" key="3">
    <source>
        <dbReference type="Proteomes" id="UP000037558"/>
    </source>
</evidence>
<keyword evidence="3" id="KW-1185">Reference proteome</keyword>
<proteinExistence type="predicted"/>
<protein>
    <recommendedName>
        <fullName evidence="1">IDEAL domain-containing protein</fullName>
    </recommendedName>
</protein>
<dbReference type="InterPro" id="IPR027393">
    <property type="entry name" value="Virus_scaffolding_prot_C"/>
</dbReference>
<dbReference type="SMART" id="SM00914">
    <property type="entry name" value="IDEAL"/>
    <property type="match status" value="1"/>
</dbReference>
<dbReference type="OrthoDB" id="2969764at2"/>
<accession>A0A0M0LI31</accession>
<dbReference type="RefSeq" id="WP_053399714.1">
    <property type="nucleotide sequence ID" value="NZ_JAUKEN010000002.1"/>
</dbReference>
<organism evidence="2 3">
    <name type="scientific">Priestia koreensis</name>
    <dbReference type="NCBI Taxonomy" id="284581"/>
    <lineage>
        <taxon>Bacteria</taxon>
        <taxon>Bacillati</taxon>
        <taxon>Bacillota</taxon>
        <taxon>Bacilli</taxon>
        <taxon>Bacillales</taxon>
        <taxon>Bacillaceae</taxon>
        <taxon>Priestia</taxon>
    </lineage>
</organism>
<dbReference type="STRING" id="284581.AMD01_02035"/>
<evidence type="ECO:0000259" key="1">
    <source>
        <dbReference type="SMART" id="SM00914"/>
    </source>
</evidence>
<comment type="caution">
    <text evidence="2">The sequence shown here is derived from an EMBL/GenBank/DDBJ whole genome shotgun (WGS) entry which is preliminary data.</text>
</comment>
<dbReference type="EMBL" id="LILC01000002">
    <property type="protein sequence ID" value="KOO50552.1"/>
    <property type="molecule type" value="Genomic_DNA"/>
</dbReference>
<feature type="domain" description="IDEAL" evidence="1">
    <location>
        <begin position="31"/>
        <end position="67"/>
    </location>
</feature>
<dbReference type="InterPro" id="IPR014957">
    <property type="entry name" value="IDEAL_dom"/>
</dbReference>
<dbReference type="AlphaFoldDB" id="A0A0M0LI31"/>
<reference evidence="3" key="1">
    <citation type="submission" date="2015-08" db="EMBL/GenBank/DDBJ databases">
        <title>Fjat-14210 dsm16467.</title>
        <authorList>
            <person name="Liu B."/>
            <person name="Wang J."/>
            <person name="Zhu Y."/>
            <person name="Liu G."/>
            <person name="Chen Q."/>
            <person name="Chen Z."/>
            <person name="Lan J."/>
            <person name="Che J."/>
            <person name="Ge C."/>
            <person name="Shi H."/>
            <person name="Pan Z."/>
            <person name="Liu X."/>
        </authorList>
    </citation>
    <scope>NUCLEOTIDE SEQUENCE [LARGE SCALE GENOMIC DNA]</scope>
    <source>
        <strain evidence="3">DSM 16467</strain>
    </source>
</reference>
<dbReference type="Proteomes" id="UP000037558">
    <property type="component" value="Unassembled WGS sequence"/>
</dbReference>
<dbReference type="Gene3D" id="4.10.810.10">
    <property type="entry name" value="Virus Scaffolding Protein, Chain A"/>
    <property type="match status" value="1"/>
</dbReference>
<dbReference type="Pfam" id="PF08858">
    <property type="entry name" value="IDEAL"/>
    <property type="match status" value="1"/>
</dbReference>
<name>A0A0M0LI31_9BACI</name>
<sequence length="73" mass="8848">MSYYRKNANDFSRKDLYTQREIQYQKTANDLLDHLSYVFNKERLTFLIDDALDKGDKETFIQLTNEYKKLEEA</sequence>
<dbReference type="PATRIC" id="fig|284581.3.peg.671"/>